<dbReference type="Proteomes" id="UP000827872">
    <property type="component" value="Linkage Group LG06"/>
</dbReference>
<sequence>MLESAVLGERAGDKVTGEVSASRVLAERNRAASKAPKLGKMAAERRKSVKTLRMKEPAHQPNEQRQSAAAARGDSVSS</sequence>
<evidence type="ECO:0000313" key="2">
    <source>
        <dbReference type="Proteomes" id="UP000827872"/>
    </source>
</evidence>
<organism evidence="1 2">
    <name type="scientific">Sphaerodactylus townsendi</name>
    <dbReference type="NCBI Taxonomy" id="933632"/>
    <lineage>
        <taxon>Eukaryota</taxon>
        <taxon>Metazoa</taxon>
        <taxon>Chordata</taxon>
        <taxon>Craniata</taxon>
        <taxon>Vertebrata</taxon>
        <taxon>Euteleostomi</taxon>
        <taxon>Lepidosauria</taxon>
        <taxon>Squamata</taxon>
        <taxon>Bifurcata</taxon>
        <taxon>Gekkota</taxon>
        <taxon>Sphaerodactylidae</taxon>
        <taxon>Sphaerodactylus</taxon>
    </lineage>
</organism>
<evidence type="ECO:0000313" key="1">
    <source>
        <dbReference type="EMBL" id="KAH8006611.1"/>
    </source>
</evidence>
<reference evidence="1" key="1">
    <citation type="submission" date="2021-08" db="EMBL/GenBank/DDBJ databases">
        <title>The first chromosome-level gecko genome reveals the dynamic sex chromosomes of Neotropical dwarf geckos (Sphaerodactylidae: Sphaerodactylus).</title>
        <authorList>
            <person name="Pinto B.J."/>
            <person name="Keating S.E."/>
            <person name="Gamble T."/>
        </authorList>
    </citation>
    <scope>NUCLEOTIDE SEQUENCE</scope>
    <source>
        <strain evidence="1">TG3544</strain>
    </source>
</reference>
<name>A0ACB8FMH3_9SAUR</name>
<gene>
    <name evidence="1" type="ORF">K3G42_009591</name>
</gene>
<accession>A0ACB8FMH3</accession>
<keyword evidence="2" id="KW-1185">Reference proteome</keyword>
<proteinExistence type="predicted"/>
<comment type="caution">
    <text evidence="1">The sequence shown here is derived from an EMBL/GenBank/DDBJ whole genome shotgun (WGS) entry which is preliminary data.</text>
</comment>
<dbReference type="EMBL" id="CM037619">
    <property type="protein sequence ID" value="KAH8006611.1"/>
    <property type="molecule type" value="Genomic_DNA"/>
</dbReference>
<protein>
    <submittedName>
        <fullName evidence="1">Uncharacterized protein</fullName>
    </submittedName>
</protein>